<dbReference type="EMBL" id="AP025184">
    <property type="protein sequence ID" value="BDB53826.1"/>
    <property type="molecule type" value="Genomic_DNA"/>
</dbReference>
<gene>
    <name evidence="1" type="ORF">GENT5_01310</name>
</gene>
<name>A0ABN6KX66_9FLAO</name>
<sequence length="105" mass="12639">MSLTQQFLFKIIYNKQYFKEKIFCLFNIRMQKNKAIPLDRFFRSDAIKAIKYYFKDVYAENKSEFTIDDLKKIEVLKIKQYRGFGNVATSILIKLINEESLVYNL</sequence>
<organism evidence="1 2">
    <name type="scientific">Flavobacterium ammoniigenes</name>
    <dbReference type="NCBI Taxonomy" id="1751095"/>
    <lineage>
        <taxon>Bacteria</taxon>
        <taxon>Pseudomonadati</taxon>
        <taxon>Bacteroidota</taxon>
        <taxon>Flavobacteriia</taxon>
        <taxon>Flavobacteriales</taxon>
        <taxon>Flavobacteriaceae</taxon>
        <taxon>Flavobacterium</taxon>
    </lineage>
</organism>
<accession>A0ABN6KX66</accession>
<protein>
    <submittedName>
        <fullName evidence="1">Uncharacterized protein</fullName>
    </submittedName>
</protein>
<reference evidence="1 2" key="1">
    <citation type="journal article" date="2022" name="Int. J. Syst. Evol. Microbiol.">
        <title>Flavobacterium ammonificans sp. nov. and Flavobacterium ammoniigenes sp. nov., ammonifying bacteria isolated from surface river water.</title>
        <authorList>
            <person name="Watanabe K."/>
            <person name="Kitamura T."/>
            <person name="Ogata Y."/>
            <person name="Shindo C."/>
            <person name="Suda W."/>
        </authorList>
    </citation>
    <scope>NUCLEOTIDE SEQUENCE [LARGE SCALE GENOMIC DNA]</scope>
    <source>
        <strain evidence="1 2">GENT5</strain>
    </source>
</reference>
<reference evidence="1 2" key="2">
    <citation type="journal article" date="2022" name="Microorganisms">
        <title>Complete Genome Sequences of Two Flavobacterium ammonificans Strains and a Flavobacterium ammoniigenes Strain of Ammonifying Bacterioplankton Isolated from Surface River Water.</title>
        <authorList>
            <person name="Suda W."/>
            <person name="Ogata Y."/>
            <person name="Shindo C."/>
            <person name="Watanabe K."/>
        </authorList>
    </citation>
    <scope>NUCLEOTIDE SEQUENCE [LARGE SCALE GENOMIC DNA]</scope>
    <source>
        <strain evidence="1 2">GENT5</strain>
    </source>
</reference>
<proteinExistence type="predicted"/>
<keyword evidence="2" id="KW-1185">Reference proteome</keyword>
<dbReference type="RefSeq" id="WP_229317436.1">
    <property type="nucleotide sequence ID" value="NZ_AP025184.1"/>
</dbReference>
<dbReference type="Proteomes" id="UP001319867">
    <property type="component" value="Chromosome"/>
</dbReference>
<evidence type="ECO:0000313" key="1">
    <source>
        <dbReference type="EMBL" id="BDB53826.1"/>
    </source>
</evidence>
<evidence type="ECO:0000313" key="2">
    <source>
        <dbReference type="Proteomes" id="UP001319867"/>
    </source>
</evidence>